<organism evidence="2 3">
    <name type="scientific">Solanum verrucosum</name>
    <dbReference type="NCBI Taxonomy" id="315347"/>
    <lineage>
        <taxon>Eukaryota</taxon>
        <taxon>Viridiplantae</taxon>
        <taxon>Streptophyta</taxon>
        <taxon>Embryophyta</taxon>
        <taxon>Tracheophyta</taxon>
        <taxon>Spermatophyta</taxon>
        <taxon>Magnoliopsida</taxon>
        <taxon>eudicotyledons</taxon>
        <taxon>Gunneridae</taxon>
        <taxon>Pentapetalae</taxon>
        <taxon>asterids</taxon>
        <taxon>lamiids</taxon>
        <taxon>Solanales</taxon>
        <taxon>Solanaceae</taxon>
        <taxon>Solanoideae</taxon>
        <taxon>Solaneae</taxon>
        <taxon>Solanum</taxon>
    </lineage>
</organism>
<accession>A0AAF0QSX5</accession>
<dbReference type="Proteomes" id="UP001234989">
    <property type="component" value="Chromosome 5"/>
</dbReference>
<evidence type="ECO:0000313" key="3">
    <source>
        <dbReference type="Proteomes" id="UP001234989"/>
    </source>
</evidence>
<dbReference type="Pfam" id="PF24626">
    <property type="entry name" value="SH3_Tf2-1"/>
    <property type="match status" value="1"/>
</dbReference>
<dbReference type="AlphaFoldDB" id="A0AAF0QSX5"/>
<gene>
    <name evidence="2" type="ORF">MTR67_023112</name>
</gene>
<keyword evidence="3" id="KW-1185">Reference proteome</keyword>
<evidence type="ECO:0000259" key="1">
    <source>
        <dbReference type="Pfam" id="PF24626"/>
    </source>
</evidence>
<dbReference type="PANTHER" id="PTHR46148">
    <property type="entry name" value="CHROMO DOMAIN-CONTAINING PROTEIN"/>
    <property type="match status" value="1"/>
</dbReference>
<feature type="domain" description="Tf2-1-like SH3-like" evidence="1">
    <location>
        <begin position="6"/>
        <end position="50"/>
    </location>
</feature>
<dbReference type="EMBL" id="CP133616">
    <property type="protein sequence ID" value="WMV29727.1"/>
    <property type="molecule type" value="Genomic_DNA"/>
</dbReference>
<proteinExistence type="predicted"/>
<feature type="non-terminal residue" evidence="2">
    <location>
        <position position="1"/>
    </location>
</feature>
<sequence length="126" mass="14592">RYNEFGKFSPHFVGPYEILRCVGKVAYELGLTNELASVYSVFHISRIKMFVGDLIFIGSSNGLRVNENIYYEEVPVGILIRQVMNLRKQEVTYVKVFSRNLLVEGTWDAEANVMSRYPHIFRPLLI</sequence>
<dbReference type="InterPro" id="IPR056924">
    <property type="entry name" value="SH3_Tf2-1"/>
</dbReference>
<name>A0AAF0QSX5_SOLVR</name>
<evidence type="ECO:0000313" key="2">
    <source>
        <dbReference type="EMBL" id="WMV29727.1"/>
    </source>
</evidence>
<protein>
    <recommendedName>
        <fullName evidence="1">Tf2-1-like SH3-like domain-containing protein</fullName>
    </recommendedName>
</protein>
<reference evidence="2" key="1">
    <citation type="submission" date="2023-08" db="EMBL/GenBank/DDBJ databases">
        <title>A de novo genome assembly of Solanum verrucosum Schlechtendal, a Mexican diploid species geographically isolated from the other diploid A-genome species in potato relatives.</title>
        <authorList>
            <person name="Hosaka K."/>
        </authorList>
    </citation>
    <scope>NUCLEOTIDE SEQUENCE</scope>
    <source>
        <tissue evidence="2">Young leaves</tissue>
    </source>
</reference>
<dbReference type="PANTHER" id="PTHR46148:SF60">
    <property type="entry name" value="CHROMO DOMAIN-CONTAINING PROTEIN"/>
    <property type="match status" value="1"/>
</dbReference>